<dbReference type="EMBL" id="CM055103">
    <property type="protein sequence ID" value="KAJ7534993.1"/>
    <property type="molecule type" value="Genomic_DNA"/>
</dbReference>
<name>A0ACC2BYY4_DIPCM</name>
<dbReference type="Proteomes" id="UP001162992">
    <property type="component" value="Chromosome 12"/>
</dbReference>
<reference evidence="2" key="1">
    <citation type="journal article" date="2024" name="Proc. Natl. Acad. Sci. U.S.A.">
        <title>Extraordinary preservation of gene collinearity over three hundred million years revealed in homosporous lycophytes.</title>
        <authorList>
            <person name="Li C."/>
            <person name="Wickell D."/>
            <person name="Kuo L.Y."/>
            <person name="Chen X."/>
            <person name="Nie B."/>
            <person name="Liao X."/>
            <person name="Peng D."/>
            <person name="Ji J."/>
            <person name="Jenkins J."/>
            <person name="Williams M."/>
            <person name="Shu S."/>
            <person name="Plott C."/>
            <person name="Barry K."/>
            <person name="Rajasekar S."/>
            <person name="Grimwood J."/>
            <person name="Han X."/>
            <person name="Sun S."/>
            <person name="Hou Z."/>
            <person name="He W."/>
            <person name="Dai G."/>
            <person name="Sun C."/>
            <person name="Schmutz J."/>
            <person name="Leebens-Mack J.H."/>
            <person name="Li F.W."/>
            <person name="Wang L."/>
        </authorList>
    </citation>
    <scope>NUCLEOTIDE SEQUENCE [LARGE SCALE GENOMIC DNA]</scope>
    <source>
        <strain evidence="2">cv. PW_Plant_1</strain>
    </source>
</reference>
<proteinExistence type="predicted"/>
<evidence type="ECO:0000313" key="2">
    <source>
        <dbReference type="Proteomes" id="UP001162992"/>
    </source>
</evidence>
<organism evidence="1 2">
    <name type="scientific">Diphasiastrum complanatum</name>
    <name type="common">Issler's clubmoss</name>
    <name type="synonym">Lycopodium complanatum</name>
    <dbReference type="NCBI Taxonomy" id="34168"/>
    <lineage>
        <taxon>Eukaryota</taxon>
        <taxon>Viridiplantae</taxon>
        <taxon>Streptophyta</taxon>
        <taxon>Embryophyta</taxon>
        <taxon>Tracheophyta</taxon>
        <taxon>Lycopodiopsida</taxon>
        <taxon>Lycopodiales</taxon>
        <taxon>Lycopodiaceae</taxon>
        <taxon>Lycopodioideae</taxon>
        <taxon>Diphasiastrum</taxon>
    </lineage>
</organism>
<gene>
    <name evidence="1" type="ORF">O6H91_12G013600</name>
</gene>
<keyword evidence="2" id="KW-1185">Reference proteome</keyword>
<accession>A0ACC2BYY4</accession>
<protein>
    <submittedName>
        <fullName evidence="1">Uncharacterized protein</fullName>
    </submittedName>
</protein>
<sequence>MGFLSFAGRVLFSAIFMLAAWQKINDFGKDGGGAMKALEPKFGTFKQHIAATLGYNLPQFELKYLLITAITLEGIGALLFTFGSSLGAYMLLLFLAAVTPIMHDFYNFELSSPEYSREFVHFLKNLSLAGALLFFLGMKMSYSRKPRRKPAKVKAT</sequence>
<comment type="caution">
    <text evidence="1">The sequence shown here is derived from an EMBL/GenBank/DDBJ whole genome shotgun (WGS) entry which is preliminary data.</text>
</comment>
<evidence type="ECO:0000313" key="1">
    <source>
        <dbReference type="EMBL" id="KAJ7534993.1"/>
    </source>
</evidence>